<dbReference type="InterPro" id="IPR036873">
    <property type="entry name" value="Rhodanese-like_dom_sf"/>
</dbReference>
<comment type="caution">
    <text evidence="4">The sequence shown here is derived from an EMBL/GenBank/DDBJ whole genome shotgun (WGS) entry which is preliminary data.</text>
</comment>
<keyword evidence="5" id="KW-1185">Reference proteome</keyword>
<dbReference type="PANTHER" id="PTHR11364:SF27">
    <property type="entry name" value="SULFURTRANSFERASE"/>
    <property type="match status" value="1"/>
</dbReference>
<sequence>MRYVIIGAGAIGSTVAAQLHLAGIPTVLIARGEHGAVIREHGLRYVRPDGARQVRLDVAGGAHEVELTGDDVLVLATKAQDTEAVLREWSWRPAGAGVAADLPIVSLQNGLESERAALRRFRTVFGAAIWQPASFLRPGEVTAEGGEKQGIFWLGQYPAGQDPRLEGIAAGFRAANFAVQIVPDLVHWKAGKLLGNLRNAVDALYGPNPKLAAALRAEALGVFKAAGMTAADLASESEVDLSVASVPEASSIVRGGSSTWQSLMRGTGSVEADFLNGEIVLLGRLHGVPTPLNEALQHRIGVAADRREPPRSADLDELLAVVPPVLVSAEELARQLESADPPVLLDVRWALGDLNGHQHYLDGHIPGAVYVDLDTELAAPAVPQDGRHPLPDPDALQAAARRWGVREGSRVVAYDNSGNLAAARAWWLLRWAGVSDVRLLDGGLRAWGERPLEKGFGRIPEAGDVVVKPGNMPVLAMDEAGAFPGVLLDARAGERYRGEQEPIDPRAGHIPGAVSAPTTENLAADGRFRTPDELSARFAALGASTNEVGVYCGSGVTASHEIAALAVAGIEAALYPGSWSQWSNYPDRPAATGPTP</sequence>
<dbReference type="InterPro" id="IPR001307">
    <property type="entry name" value="Thiosulphate_STrfase_CS"/>
</dbReference>
<feature type="domain" description="Rhodanese" evidence="3">
    <location>
        <begin position="338"/>
        <end position="456"/>
    </location>
</feature>
<dbReference type="Gene3D" id="3.40.50.720">
    <property type="entry name" value="NAD(P)-binding Rossmann-like Domain"/>
    <property type="match status" value="1"/>
</dbReference>
<dbReference type="PROSITE" id="PS00380">
    <property type="entry name" value="RHODANESE_1"/>
    <property type="match status" value="1"/>
</dbReference>
<dbReference type="CDD" id="cd01448">
    <property type="entry name" value="TST_Repeat_1"/>
    <property type="match status" value="1"/>
</dbReference>
<dbReference type="OrthoDB" id="9770030at2"/>
<evidence type="ECO:0000256" key="1">
    <source>
        <dbReference type="ARBA" id="ARBA00022679"/>
    </source>
</evidence>
<accession>A0A6N7ZD54</accession>
<dbReference type="Pfam" id="PF00581">
    <property type="entry name" value="Rhodanese"/>
    <property type="match status" value="2"/>
</dbReference>
<protein>
    <submittedName>
        <fullName evidence="4">Ketopantoate reductase</fullName>
    </submittedName>
</protein>
<keyword evidence="2" id="KW-0677">Repeat</keyword>
<dbReference type="InterPro" id="IPR008927">
    <property type="entry name" value="6-PGluconate_DH-like_C_sf"/>
</dbReference>
<dbReference type="PANTHER" id="PTHR11364">
    <property type="entry name" value="THIOSULFATE SULFERTANSFERASE"/>
    <property type="match status" value="1"/>
</dbReference>
<evidence type="ECO:0000313" key="4">
    <source>
        <dbReference type="EMBL" id="MTD59567.1"/>
    </source>
</evidence>
<dbReference type="Pfam" id="PF02558">
    <property type="entry name" value="ApbA"/>
    <property type="match status" value="1"/>
</dbReference>
<keyword evidence="1" id="KW-0808">Transferase</keyword>
<feature type="domain" description="Rhodanese" evidence="3">
    <location>
        <begin position="481"/>
        <end position="591"/>
    </location>
</feature>
<dbReference type="InterPro" id="IPR045078">
    <property type="entry name" value="TST/MPST-like"/>
</dbReference>
<dbReference type="RefSeq" id="WP_154761594.1">
    <property type="nucleotide sequence ID" value="NZ_WMBA01000114.1"/>
</dbReference>
<dbReference type="EMBL" id="WMBA01000114">
    <property type="protein sequence ID" value="MTD59567.1"/>
    <property type="molecule type" value="Genomic_DNA"/>
</dbReference>
<dbReference type="Gene3D" id="1.10.1040.10">
    <property type="entry name" value="N-(1-d-carboxylethyl)-l-norvaline Dehydrogenase, domain 2"/>
    <property type="match status" value="1"/>
</dbReference>
<dbReference type="CDD" id="cd01449">
    <property type="entry name" value="TST_Repeat_2"/>
    <property type="match status" value="1"/>
</dbReference>
<dbReference type="InterPro" id="IPR013328">
    <property type="entry name" value="6PGD_dom2"/>
</dbReference>
<evidence type="ECO:0000313" key="5">
    <source>
        <dbReference type="Proteomes" id="UP000440096"/>
    </source>
</evidence>
<organism evidence="4 5">
    <name type="scientific">Amycolatopsis pithecellobii</name>
    <dbReference type="NCBI Taxonomy" id="664692"/>
    <lineage>
        <taxon>Bacteria</taxon>
        <taxon>Bacillati</taxon>
        <taxon>Actinomycetota</taxon>
        <taxon>Actinomycetes</taxon>
        <taxon>Pseudonocardiales</taxon>
        <taxon>Pseudonocardiaceae</taxon>
        <taxon>Amycolatopsis</taxon>
    </lineage>
</organism>
<dbReference type="Gene3D" id="3.40.250.10">
    <property type="entry name" value="Rhodanese-like domain"/>
    <property type="match status" value="2"/>
</dbReference>
<dbReference type="SUPFAM" id="SSF48179">
    <property type="entry name" value="6-phosphogluconate dehydrogenase C-terminal domain-like"/>
    <property type="match status" value="1"/>
</dbReference>
<evidence type="ECO:0000256" key="2">
    <source>
        <dbReference type="ARBA" id="ARBA00022737"/>
    </source>
</evidence>
<dbReference type="Pfam" id="PF08546">
    <property type="entry name" value="ApbA_C"/>
    <property type="match status" value="1"/>
</dbReference>
<evidence type="ECO:0000259" key="3">
    <source>
        <dbReference type="PROSITE" id="PS50206"/>
    </source>
</evidence>
<dbReference type="PROSITE" id="PS50206">
    <property type="entry name" value="RHODANESE_3"/>
    <property type="match status" value="2"/>
</dbReference>
<dbReference type="SMART" id="SM00450">
    <property type="entry name" value="RHOD"/>
    <property type="match status" value="2"/>
</dbReference>
<gene>
    <name evidence="4" type="ORF">GKO32_37115</name>
</gene>
<dbReference type="SUPFAM" id="SSF52821">
    <property type="entry name" value="Rhodanese/Cell cycle control phosphatase"/>
    <property type="match status" value="2"/>
</dbReference>
<proteinExistence type="predicted"/>
<name>A0A6N7ZD54_9PSEU</name>
<dbReference type="InterPro" id="IPR036291">
    <property type="entry name" value="NAD(P)-bd_dom_sf"/>
</dbReference>
<dbReference type="SUPFAM" id="SSF51735">
    <property type="entry name" value="NAD(P)-binding Rossmann-fold domains"/>
    <property type="match status" value="1"/>
</dbReference>
<dbReference type="Proteomes" id="UP000440096">
    <property type="component" value="Unassembled WGS sequence"/>
</dbReference>
<dbReference type="InterPro" id="IPR013752">
    <property type="entry name" value="KPA_reductase"/>
</dbReference>
<reference evidence="4 5" key="1">
    <citation type="submission" date="2019-11" db="EMBL/GenBank/DDBJ databases">
        <title>Draft genome of Amycolatopsis RM579.</title>
        <authorList>
            <person name="Duangmal K."/>
            <person name="Mingma R."/>
        </authorList>
    </citation>
    <scope>NUCLEOTIDE SEQUENCE [LARGE SCALE GENOMIC DNA]</scope>
    <source>
        <strain evidence="4 5">RM579</strain>
    </source>
</reference>
<dbReference type="GO" id="GO:0004792">
    <property type="term" value="F:thiosulfate-cyanide sulfurtransferase activity"/>
    <property type="evidence" value="ECO:0007669"/>
    <property type="project" value="InterPro"/>
</dbReference>
<dbReference type="InterPro" id="IPR001763">
    <property type="entry name" value="Rhodanese-like_dom"/>
</dbReference>
<dbReference type="InterPro" id="IPR013332">
    <property type="entry name" value="KPR_N"/>
</dbReference>
<dbReference type="AlphaFoldDB" id="A0A6N7ZD54"/>